<feature type="domain" description="FAD dependent oxidoreductase" evidence="2">
    <location>
        <begin position="2"/>
        <end position="32"/>
    </location>
</feature>
<evidence type="ECO:0000259" key="2">
    <source>
        <dbReference type="Pfam" id="PF01266"/>
    </source>
</evidence>
<dbReference type="AlphaFoldDB" id="A0A545TKJ2"/>
<accession>A0A545TKJ2</accession>
<dbReference type="InterPro" id="IPR036188">
    <property type="entry name" value="FAD/NAD-bd_sf"/>
</dbReference>
<comment type="caution">
    <text evidence="3">The sequence shown here is derived from an EMBL/GenBank/DDBJ whole genome shotgun (WGS) entry which is preliminary data.</text>
</comment>
<keyword evidence="4" id="KW-1185">Reference proteome</keyword>
<gene>
    <name evidence="3" type="ORF">FKG95_19510</name>
</gene>
<dbReference type="InterPro" id="IPR006076">
    <property type="entry name" value="FAD-dep_OxRdtase"/>
</dbReference>
<dbReference type="Proteomes" id="UP000315252">
    <property type="component" value="Unassembled WGS sequence"/>
</dbReference>
<dbReference type="Gene3D" id="3.50.50.60">
    <property type="entry name" value="FAD/NAD(P)-binding domain"/>
    <property type="match status" value="1"/>
</dbReference>
<evidence type="ECO:0000313" key="4">
    <source>
        <dbReference type="Proteomes" id="UP000315252"/>
    </source>
</evidence>
<organism evidence="3 4">
    <name type="scientific">Denitrobaculum tricleocarpae</name>
    <dbReference type="NCBI Taxonomy" id="2591009"/>
    <lineage>
        <taxon>Bacteria</taxon>
        <taxon>Pseudomonadati</taxon>
        <taxon>Pseudomonadota</taxon>
        <taxon>Alphaproteobacteria</taxon>
        <taxon>Rhodospirillales</taxon>
        <taxon>Rhodospirillaceae</taxon>
        <taxon>Denitrobaculum</taxon>
    </lineage>
</organism>
<dbReference type="EMBL" id="VHSH01000007">
    <property type="protein sequence ID" value="TQV77750.1"/>
    <property type="molecule type" value="Genomic_DNA"/>
</dbReference>
<reference evidence="3 4" key="1">
    <citation type="submission" date="2019-06" db="EMBL/GenBank/DDBJ databases">
        <title>Whole genome sequence for Rhodospirillaceae sp. R148.</title>
        <authorList>
            <person name="Wang G."/>
        </authorList>
    </citation>
    <scope>NUCLEOTIDE SEQUENCE [LARGE SCALE GENOMIC DNA]</scope>
    <source>
        <strain evidence="3 4">R148</strain>
    </source>
</reference>
<evidence type="ECO:0000256" key="1">
    <source>
        <dbReference type="ARBA" id="ARBA00023002"/>
    </source>
</evidence>
<dbReference type="SUPFAM" id="SSF51971">
    <property type="entry name" value="Nucleotide-binding domain"/>
    <property type="match status" value="1"/>
</dbReference>
<evidence type="ECO:0000313" key="3">
    <source>
        <dbReference type="EMBL" id="TQV77750.1"/>
    </source>
</evidence>
<dbReference type="RefSeq" id="WP_142898093.1">
    <property type="nucleotide sequence ID" value="NZ_ML660058.1"/>
</dbReference>
<proteinExistence type="predicted"/>
<dbReference type="Pfam" id="PF01266">
    <property type="entry name" value="DAO"/>
    <property type="match status" value="1"/>
</dbReference>
<protein>
    <submittedName>
        <fullName evidence="3">FAD-dependent oxidoreductase</fullName>
    </submittedName>
</protein>
<keyword evidence="1" id="KW-0560">Oxidoreductase</keyword>
<sequence length="33" mass="3473">MRILICGGGISGLSTALALKNDGHEIELIDQSF</sequence>
<name>A0A545TKJ2_9PROT</name>
<dbReference type="GO" id="GO:0016491">
    <property type="term" value="F:oxidoreductase activity"/>
    <property type="evidence" value="ECO:0007669"/>
    <property type="project" value="UniProtKB-KW"/>
</dbReference>